<dbReference type="AlphaFoldDB" id="A0A016WDI2"/>
<gene>
    <name evidence="1" type="primary">Acey_s0771.g2219</name>
    <name evidence="1" type="ORF">Y032_0771g2219</name>
</gene>
<reference evidence="2" key="1">
    <citation type="journal article" date="2015" name="Nat. Genet.">
        <title>The genome and transcriptome of the zoonotic hookworm Ancylostoma ceylanicum identify infection-specific gene families.</title>
        <authorList>
            <person name="Schwarz E.M."/>
            <person name="Hu Y."/>
            <person name="Antoshechkin I."/>
            <person name="Miller M.M."/>
            <person name="Sternberg P.W."/>
            <person name="Aroian R.V."/>
        </authorList>
    </citation>
    <scope>NUCLEOTIDE SEQUENCE</scope>
    <source>
        <strain evidence="2">HY135</strain>
    </source>
</reference>
<sequence length="47" mass="5479">IRCDSMFGFPRLHGASRIFLLDLQTEGMLEDQENKTTFPLLRFSFSL</sequence>
<keyword evidence="2" id="KW-1185">Reference proteome</keyword>
<comment type="caution">
    <text evidence="1">The sequence shown here is derived from an EMBL/GenBank/DDBJ whole genome shotgun (WGS) entry which is preliminary data.</text>
</comment>
<protein>
    <submittedName>
        <fullName evidence="1">Uncharacterized protein</fullName>
    </submittedName>
</protein>
<proteinExistence type="predicted"/>
<feature type="non-terminal residue" evidence="1">
    <location>
        <position position="1"/>
    </location>
</feature>
<evidence type="ECO:0000313" key="2">
    <source>
        <dbReference type="Proteomes" id="UP000024635"/>
    </source>
</evidence>
<organism evidence="1 2">
    <name type="scientific">Ancylostoma ceylanicum</name>
    <dbReference type="NCBI Taxonomy" id="53326"/>
    <lineage>
        <taxon>Eukaryota</taxon>
        <taxon>Metazoa</taxon>
        <taxon>Ecdysozoa</taxon>
        <taxon>Nematoda</taxon>
        <taxon>Chromadorea</taxon>
        <taxon>Rhabditida</taxon>
        <taxon>Rhabditina</taxon>
        <taxon>Rhabditomorpha</taxon>
        <taxon>Strongyloidea</taxon>
        <taxon>Ancylostomatidae</taxon>
        <taxon>Ancylostomatinae</taxon>
        <taxon>Ancylostoma</taxon>
    </lineage>
</organism>
<dbReference type="EMBL" id="JARK01000371">
    <property type="protein sequence ID" value="EYC37695.1"/>
    <property type="molecule type" value="Genomic_DNA"/>
</dbReference>
<name>A0A016WDI2_9BILA</name>
<dbReference type="Proteomes" id="UP000024635">
    <property type="component" value="Unassembled WGS sequence"/>
</dbReference>
<dbReference type="OrthoDB" id="10544067at2759"/>
<accession>A0A016WDI2</accession>
<evidence type="ECO:0000313" key="1">
    <source>
        <dbReference type="EMBL" id="EYC37695.1"/>
    </source>
</evidence>